<dbReference type="EMBL" id="QMIG01000001">
    <property type="protein sequence ID" value="RAW18804.1"/>
    <property type="molecule type" value="Genomic_DNA"/>
</dbReference>
<dbReference type="InterPro" id="IPR001509">
    <property type="entry name" value="Epimerase_deHydtase"/>
</dbReference>
<keyword evidence="4" id="KW-1185">Reference proteome</keyword>
<comment type="caution">
    <text evidence="3">The sequence shown here is derived from an EMBL/GenBank/DDBJ whole genome shotgun (WGS) entry which is preliminary data.</text>
</comment>
<organism evidence="3 4">
    <name type="scientific">Phytoactinopolyspora halophila</name>
    <dbReference type="NCBI Taxonomy" id="1981511"/>
    <lineage>
        <taxon>Bacteria</taxon>
        <taxon>Bacillati</taxon>
        <taxon>Actinomycetota</taxon>
        <taxon>Actinomycetes</taxon>
        <taxon>Jiangellales</taxon>
        <taxon>Jiangellaceae</taxon>
        <taxon>Phytoactinopolyspora</taxon>
    </lineage>
</organism>
<evidence type="ECO:0000313" key="4">
    <source>
        <dbReference type="Proteomes" id="UP000250462"/>
    </source>
</evidence>
<reference evidence="3 4" key="1">
    <citation type="submission" date="2018-06" db="EMBL/GenBank/DDBJ databases">
        <title>Phytoactinopolyspora halophila sp. nov., a novel halophilic actinomycete isolated from a saline soil in China.</title>
        <authorList>
            <person name="Tang S.-K."/>
        </authorList>
    </citation>
    <scope>NUCLEOTIDE SEQUENCE [LARGE SCALE GENOMIC DNA]</scope>
    <source>
        <strain evidence="3 4">YIM 96934</strain>
    </source>
</reference>
<sequence length="386" mass="40923">MGSGWQRLISSTVTAEGGNVGTEPGSVRARRNREGSAQVVAVVGAASTPGRQLARRLAANDEIGQVVAIDRERGDVDHVTWRVIDLTDPAIVTRFSGVDVVVHTAVDLNVTDDVDGRSLRNVRSTQTVLTAAAAAGVRRVVVVTSAMVYGARPDNPVPLDDDAPLRAPADGGLVSDLLEVESLCERARHAHPGMKVTVVRPATLVGADVDTVLTRHFEAPRLLVVREGNPAWQFCHVDDLASALELVAGRELDGPVTVGSPGHLDQDAVEAITGKGRVELSSSLAFGTAGRLKRLGVTSTPVSELHFVAHPWMVATTRLAEAGWRPECTNELALHALMEELGHRNASTLRRFGRRETAATIGAAGATVAILGTAVVVRKARKRKRG</sequence>
<evidence type="ECO:0000313" key="3">
    <source>
        <dbReference type="EMBL" id="RAW18804.1"/>
    </source>
</evidence>
<keyword evidence="1" id="KW-1133">Transmembrane helix</keyword>
<dbReference type="PANTHER" id="PTHR43245:SF52">
    <property type="entry name" value="NAD-DEPENDENT EPIMERASE_DEHYDRATASE"/>
    <property type="match status" value="1"/>
</dbReference>
<accession>A0A329R2C4</accession>
<dbReference type="SUPFAM" id="SSF51735">
    <property type="entry name" value="NAD(P)-binding Rossmann-fold domains"/>
    <property type="match status" value="1"/>
</dbReference>
<dbReference type="Proteomes" id="UP000250462">
    <property type="component" value="Unassembled WGS sequence"/>
</dbReference>
<feature type="domain" description="NAD-dependent epimerase/dehydratase" evidence="2">
    <location>
        <begin position="40"/>
        <end position="250"/>
    </location>
</feature>
<keyword evidence="1" id="KW-0812">Transmembrane</keyword>
<dbReference type="AlphaFoldDB" id="A0A329R2C4"/>
<proteinExistence type="predicted"/>
<keyword evidence="1" id="KW-0472">Membrane</keyword>
<dbReference type="Gene3D" id="3.40.50.720">
    <property type="entry name" value="NAD(P)-binding Rossmann-like Domain"/>
    <property type="match status" value="1"/>
</dbReference>
<dbReference type="OrthoDB" id="9795501at2"/>
<evidence type="ECO:0000259" key="2">
    <source>
        <dbReference type="Pfam" id="PF01370"/>
    </source>
</evidence>
<dbReference type="Pfam" id="PF01370">
    <property type="entry name" value="Epimerase"/>
    <property type="match status" value="1"/>
</dbReference>
<gene>
    <name evidence="3" type="ORF">DPM12_01700</name>
</gene>
<protein>
    <submittedName>
        <fullName evidence="3">NAD-dependent dehydratase</fullName>
    </submittedName>
</protein>
<name>A0A329R2C4_9ACTN</name>
<feature type="transmembrane region" description="Helical" evidence="1">
    <location>
        <begin position="358"/>
        <end position="377"/>
    </location>
</feature>
<dbReference type="PANTHER" id="PTHR43245">
    <property type="entry name" value="BIFUNCTIONAL POLYMYXIN RESISTANCE PROTEIN ARNA"/>
    <property type="match status" value="1"/>
</dbReference>
<evidence type="ECO:0000256" key="1">
    <source>
        <dbReference type="SAM" id="Phobius"/>
    </source>
</evidence>
<dbReference type="InterPro" id="IPR050177">
    <property type="entry name" value="Lipid_A_modif_metabolic_enz"/>
</dbReference>
<dbReference type="InterPro" id="IPR036291">
    <property type="entry name" value="NAD(P)-bd_dom_sf"/>
</dbReference>